<evidence type="ECO:0000256" key="4">
    <source>
        <dbReference type="ARBA" id="ARBA00022989"/>
    </source>
</evidence>
<dbReference type="GO" id="GO:0030641">
    <property type="term" value="P:regulation of cellular pH"/>
    <property type="evidence" value="ECO:0007669"/>
    <property type="project" value="TreeGrafter"/>
</dbReference>
<dbReference type="Pfam" id="PF05827">
    <property type="entry name" value="VAS1_LD"/>
    <property type="match status" value="1"/>
</dbReference>
<keyword evidence="4 6" id="KW-1133">Transmembrane helix</keyword>
<dbReference type="OrthoDB" id="9442153at2759"/>
<reference evidence="9" key="1">
    <citation type="submission" date="2025-08" db="UniProtKB">
        <authorList>
            <consortium name="Ensembl"/>
        </authorList>
    </citation>
    <scope>IDENTIFICATION</scope>
</reference>
<dbReference type="FunFam" id="2.40.160.110:FF:000003">
    <property type="entry name" value="ATPase H+ transporting accessory protein 1"/>
    <property type="match status" value="1"/>
</dbReference>
<keyword evidence="3 6" id="KW-0812">Transmembrane</keyword>
<dbReference type="AlphaFoldDB" id="A0A8C5LQX4"/>
<feature type="domain" description="V-type proton ATPase subunit S1/VOA1 transmembrane" evidence="8">
    <location>
        <begin position="264"/>
        <end position="299"/>
    </location>
</feature>
<keyword evidence="10" id="KW-1185">Reference proteome</keyword>
<organism evidence="9 10">
    <name type="scientific">Leptobrachium leishanense</name>
    <name type="common">Leishan spiny toad</name>
    <dbReference type="NCBI Taxonomy" id="445787"/>
    <lineage>
        <taxon>Eukaryota</taxon>
        <taxon>Metazoa</taxon>
        <taxon>Chordata</taxon>
        <taxon>Craniata</taxon>
        <taxon>Vertebrata</taxon>
        <taxon>Euteleostomi</taxon>
        <taxon>Amphibia</taxon>
        <taxon>Batrachia</taxon>
        <taxon>Anura</taxon>
        <taxon>Pelobatoidea</taxon>
        <taxon>Megophryidae</taxon>
        <taxon>Leptobrachium</taxon>
    </lineage>
</organism>
<evidence type="ECO:0000313" key="10">
    <source>
        <dbReference type="Proteomes" id="UP000694569"/>
    </source>
</evidence>
<sequence length="353" mass="40514">MEKKSIYLLIAIMGMSFFRSEKWVSAGLYDSYNLHKTLGEQLATNYVQPNGQGIYQISRINQAGLRQGAGYITERNDTLTTGTVHVEVPSHCFINVTADGNTCILFGFRRLLITFKNKTQLDLSDKTTALCNAVDNEKSHCNEENATLSLRFLQNGDMNGLTLRFLLIKSYYKLSVENWFKLQSVQILINDSVEETFNTTRIFAPTSYSYHCELVSSLQKYDRLLLPSTVNGSARLWDVTFLDFQIQGFTIEEGKFAFAKDCTTYFSPAILMGLVMSLILLLVLAYALHMLIHLKSIDRQYQRKTSTNYFPKTKDNLLEDEREPLRGDVQSFYELRQHEYCKLHMQQCASVSY</sequence>
<dbReference type="GO" id="GO:0012505">
    <property type="term" value="C:endomembrane system"/>
    <property type="evidence" value="ECO:0007669"/>
    <property type="project" value="UniProtKB-ARBA"/>
</dbReference>
<name>A0A8C5LQX4_9ANUR</name>
<dbReference type="GO" id="GO:0098588">
    <property type="term" value="C:bounding membrane of organelle"/>
    <property type="evidence" value="ECO:0007669"/>
    <property type="project" value="UniProtKB-ARBA"/>
</dbReference>
<comment type="similarity">
    <text evidence="2">Belongs to the vacuolar ATPase subunit S1 family.</text>
</comment>
<evidence type="ECO:0000313" key="9">
    <source>
        <dbReference type="Ensembl" id="ENSLLEP00000002640.1"/>
    </source>
</evidence>
<evidence type="ECO:0000256" key="2">
    <source>
        <dbReference type="ARBA" id="ARBA00009037"/>
    </source>
</evidence>
<reference evidence="9" key="2">
    <citation type="submission" date="2025-09" db="UniProtKB">
        <authorList>
            <consortium name="Ensembl"/>
        </authorList>
    </citation>
    <scope>IDENTIFICATION</scope>
</reference>
<dbReference type="Ensembl" id="ENSLLET00000002756.1">
    <property type="protein sequence ID" value="ENSLLEP00000002640.1"/>
    <property type="gene ID" value="ENSLLEG00000001725.1"/>
</dbReference>
<evidence type="ECO:0000256" key="1">
    <source>
        <dbReference type="ARBA" id="ARBA00004167"/>
    </source>
</evidence>
<dbReference type="Gene3D" id="2.40.160.110">
    <property type="match status" value="1"/>
</dbReference>
<dbReference type="GO" id="GO:0001671">
    <property type="term" value="F:ATPase activator activity"/>
    <property type="evidence" value="ECO:0007669"/>
    <property type="project" value="TreeGrafter"/>
</dbReference>
<dbReference type="InterPro" id="IPR046755">
    <property type="entry name" value="VAS1_LD"/>
</dbReference>
<evidence type="ECO:0000259" key="8">
    <source>
        <dbReference type="Pfam" id="PF20520"/>
    </source>
</evidence>
<dbReference type="GO" id="GO:0030659">
    <property type="term" value="C:cytoplasmic vesicle membrane"/>
    <property type="evidence" value="ECO:0007669"/>
    <property type="project" value="UniProtKB-ARBA"/>
</dbReference>
<dbReference type="GeneTree" id="ENSGT00940000158156"/>
<comment type="subcellular location">
    <subcellularLocation>
        <location evidence="1">Membrane</location>
        <topology evidence="1">Single-pass membrane protein</topology>
    </subcellularLocation>
</comment>
<dbReference type="PANTHER" id="PTHR12471:SF3">
    <property type="entry name" value="ATPASE, H+ TRANSPORTING, LYSOSOMAL ACCESSORY PROTEIN 1-LIKE"/>
    <property type="match status" value="1"/>
</dbReference>
<accession>A0A8C5LQX4</accession>
<evidence type="ECO:0000259" key="7">
    <source>
        <dbReference type="Pfam" id="PF05827"/>
    </source>
</evidence>
<feature type="transmembrane region" description="Helical" evidence="6">
    <location>
        <begin position="270"/>
        <end position="294"/>
    </location>
</feature>
<evidence type="ECO:0000256" key="5">
    <source>
        <dbReference type="ARBA" id="ARBA00023136"/>
    </source>
</evidence>
<evidence type="ECO:0000256" key="3">
    <source>
        <dbReference type="ARBA" id="ARBA00022692"/>
    </source>
</evidence>
<dbReference type="InterPro" id="IPR008388">
    <property type="entry name" value="Ac45_acc_su"/>
</dbReference>
<dbReference type="InterPro" id="IPR046756">
    <property type="entry name" value="VAS1/VOA1_TM"/>
</dbReference>
<evidence type="ECO:0000256" key="6">
    <source>
        <dbReference type="SAM" id="Phobius"/>
    </source>
</evidence>
<feature type="domain" description="V-type proton ATPase subunit S1 luminal" evidence="7">
    <location>
        <begin position="101"/>
        <end position="249"/>
    </location>
</feature>
<dbReference type="PANTHER" id="PTHR12471">
    <property type="entry name" value="VACUOLAR ATP SYNTHASE SUBUNIT S1"/>
    <property type="match status" value="1"/>
</dbReference>
<dbReference type="GO" id="GO:0033176">
    <property type="term" value="C:proton-transporting V-type ATPase complex"/>
    <property type="evidence" value="ECO:0007669"/>
    <property type="project" value="TreeGrafter"/>
</dbReference>
<proteinExistence type="inferred from homology"/>
<dbReference type="Proteomes" id="UP000694569">
    <property type="component" value="Unplaced"/>
</dbReference>
<keyword evidence="5 6" id="KW-0472">Membrane</keyword>
<dbReference type="Pfam" id="PF20520">
    <property type="entry name" value="Ac45-VOA1_TM"/>
    <property type="match status" value="1"/>
</dbReference>
<protein>
    <submittedName>
        <fullName evidence="9">ATPase H+ transporting accessory protein 1 like</fullName>
    </submittedName>
</protein>